<evidence type="ECO:0000256" key="1">
    <source>
        <dbReference type="ARBA" id="ARBA00022598"/>
    </source>
</evidence>
<proteinExistence type="predicted"/>
<reference evidence="6 7" key="1">
    <citation type="journal article" date="2016" name="Antonie Van Leeuwenhoek">
        <title>Lysinibacillus endophyticus sp. nov., an indole-3-acetic acid producing endophytic bacterium isolated from corn root (Zea mays cv. Xinken-5).</title>
        <authorList>
            <person name="Yu J."/>
            <person name="Guan X."/>
            <person name="Liu C."/>
            <person name="Xiang W."/>
            <person name="Yu Z."/>
            <person name="Liu X."/>
            <person name="Wang G."/>
        </authorList>
    </citation>
    <scope>NUCLEOTIDE SEQUENCE [LARGE SCALE GENOMIC DNA]</scope>
    <source>
        <strain evidence="6 7">DSM 100506</strain>
    </source>
</reference>
<sequence>MLGGAYSQIPAIKKAREMGYFVIVCDSNNKSPGQKYANQFFNISTTDKESVLKLAKSLNIDGIVCYKADSGASTVAYVAEQLDLPSNPYDSIMILTNKDLFRRFQKDNGFNVPRAIGYQTLDEAKADFHNFNMPVMIKPVDSAGSLGVSKIDTHELLEEKVSYALAFSKVKRFIIEEYIENHGPHVGGDGFSVDGKLVFRCFSNEKFSEGYSNPFLSIIASWPYIMPESIQNKIHAEIDRLLNLLNMKTCAYNFDIRIDENENVYLIEVAPRNGGDWNPNAIKYATGVDLIEYTLKAALGEDCSDLSVVEPEGYWATYVINSKVNGIFKGIKFHSDIKTNIVEYDLFVNPGDKIYELNSAYEKVGIMILNFSTFEEMEEKMENISKLIKLEIESV</sequence>
<dbReference type="PANTHER" id="PTHR43585">
    <property type="entry name" value="FUMIPYRROLE BIOSYNTHESIS PROTEIN C"/>
    <property type="match status" value="1"/>
</dbReference>
<dbReference type="Pfam" id="PF13535">
    <property type="entry name" value="ATP-grasp_4"/>
    <property type="match status" value="1"/>
</dbReference>
<dbReference type="InterPro" id="IPR013815">
    <property type="entry name" value="ATP_grasp_subdomain_1"/>
</dbReference>
<dbReference type="OrthoDB" id="9803907at2"/>
<evidence type="ECO:0000259" key="5">
    <source>
        <dbReference type="PROSITE" id="PS50975"/>
    </source>
</evidence>
<dbReference type="GO" id="GO:0046872">
    <property type="term" value="F:metal ion binding"/>
    <property type="evidence" value="ECO:0007669"/>
    <property type="project" value="InterPro"/>
</dbReference>
<evidence type="ECO:0000256" key="2">
    <source>
        <dbReference type="ARBA" id="ARBA00022741"/>
    </source>
</evidence>
<dbReference type="AlphaFoldDB" id="A0A494YZ77"/>
<dbReference type="GO" id="GO:0016874">
    <property type="term" value="F:ligase activity"/>
    <property type="evidence" value="ECO:0007669"/>
    <property type="project" value="UniProtKB-KW"/>
</dbReference>
<name>A0A494YZ77_9BACL</name>
<keyword evidence="1" id="KW-0436">Ligase</keyword>
<evidence type="ECO:0000256" key="4">
    <source>
        <dbReference type="PROSITE-ProRule" id="PRU00409"/>
    </source>
</evidence>
<gene>
    <name evidence="6" type="ORF">D8M03_11855</name>
</gene>
<feature type="domain" description="ATP-grasp" evidence="5">
    <location>
        <begin position="102"/>
        <end position="299"/>
    </location>
</feature>
<accession>A0A494YZ77</accession>
<dbReference type="Pfam" id="PF18603">
    <property type="entry name" value="LAL_C2"/>
    <property type="match status" value="1"/>
</dbReference>
<keyword evidence="2 4" id="KW-0547">Nucleotide-binding</keyword>
<dbReference type="GO" id="GO:0005524">
    <property type="term" value="F:ATP binding"/>
    <property type="evidence" value="ECO:0007669"/>
    <property type="project" value="UniProtKB-UniRule"/>
</dbReference>
<evidence type="ECO:0000313" key="7">
    <source>
        <dbReference type="Proteomes" id="UP000272238"/>
    </source>
</evidence>
<dbReference type="InterPro" id="IPR011761">
    <property type="entry name" value="ATP-grasp"/>
</dbReference>
<dbReference type="PANTHER" id="PTHR43585:SF2">
    <property type="entry name" value="ATP-GRASP ENZYME FSQD"/>
    <property type="match status" value="1"/>
</dbReference>
<dbReference type="Gene3D" id="3.30.470.20">
    <property type="entry name" value="ATP-grasp fold, B domain"/>
    <property type="match status" value="1"/>
</dbReference>
<dbReference type="InterPro" id="IPR052032">
    <property type="entry name" value="ATP-dep_AA_Ligase"/>
</dbReference>
<dbReference type="PROSITE" id="PS50975">
    <property type="entry name" value="ATP_GRASP"/>
    <property type="match status" value="1"/>
</dbReference>
<dbReference type="EMBL" id="RBZN01000030">
    <property type="protein sequence ID" value="RKQ15463.1"/>
    <property type="molecule type" value="Genomic_DNA"/>
</dbReference>
<dbReference type="Gene3D" id="3.30.1490.20">
    <property type="entry name" value="ATP-grasp fold, A domain"/>
    <property type="match status" value="1"/>
</dbReference>
<dbReference type="InterPro" id="IPR040570">
    <property type="entry name" value="LAL_C2"/>
</dbReference>
<evidence type="ECO:0000313" key="6">
    <source>
        <dbReference type="EMBL" id="RKQ15463.1"/>
    </source>
</evidence>
<comment type="caution">
    <text evidence="6">The sequence shown here is derived from an EMBL/GenBank/DDBJ whole genome shotgun (WGS) entry which is preliminary data.</text>
</comment>
<keyword evidence="7" id="KW-1185">Reference proteome</keyword>
<evidence type="ECO:0000256" key="3">
    <source>
        <dbReference type="ARBA" id="ARBA00022840"/>
    </source>
</evidence>
<organism evidence="6 7">
    <name type="scientific">Ureibacillus endophyticus</name>
    <dbReference type="NCBI Taxonomy" id="1978490"/>
    <lineage>
        <taxon>Bacteria</taxon>
        <taxon>Bacillati</taxon>
        <taxon>Bacillota</taxon>
        <taxon>Bacilli</taxon>
        <taxon>Bacillales</taxon>
        <taxon>Caryophanaceae</taxon>
        <taxon>Ureibacillus</taxon>
    </lineage>
</organism>
<dbReference type="SUPFAM" id="SSF56059">
    <property type="entry name" value="Glutathione synthetase ATP-binding domain-like"/>
    <property type="match status" value="1"/>
</dbReference>
<keyword evidence="3 4" id="KW-0067">ATP-binding</keyword>
<protein>
    <submittedName>
        <fullName evidence="6">ATP-grasp domain-containing protein</fullName>
    </submittedName>
</protein>
<dbReference type="Proteomes" id="UP000272238">
    <property type="component" value="Unassembled WGS sequence"/>
</dbReference>
<dbReference type="Gene3D" id="3.40.50.20">
    <property type="match status" value="1"/>
</dbReference>